<protein>
    <submittedName>
        <fullName evidence="3">Uncharacterized protein</fullName>
    </submittedName>
</protein>
<dbReference type="AlphaFoldDB" id="A0A2S9YMJ7"/>
<dbReference type="Proteomes" id="UP000238823">
    <property type="component" value="Unassembled WGS sequence"/>
</dbReference>
<accession>A0A2S9YMJ7</accession>
<reference evidence="3 4" key="1">
    <citation type="submission" date="2018-03" db="EMBL/GenBank/DDBJ databases">
        <title>Draft Genome Sequences of the Obligatory Marine Myxobacteria Enhygromyxa salina SWB007.</title>
        <authorList>
            <person name="Poehlein A."/>
            <person name="Moghaddam J.A."/>
            <person name="Harms H."/>
            <person name="Alanjari M."/>
            <person name="Koenig G.M."/>
            <person name="Daniel R."/>
            <person name="Schaeberle T.F."/>
        </authorList>
    </citation>
    <scope>NUCLEOTIDE SEQUENCE [LARGE SCALE GENOMIC DNA]</scope>
    <source>
        <strain evidence="3 4">SWB007</strain>
    </source>
</reference>
<comment type="caution">
    <text evidence="3">The sequence shown here is derived from an EMBL/GenBank/DDBJ whole genome shotgun (WGS) entry which is preliminary data.</text>
</comment>
<organism evidence="3 4">
    <name type="scientific">Enhygromyxa salina</name>
    <dbReference type="NCBI Taxonomy" id="215803"/>
    <lineage>
        <taxon>Bacteria</taxon>
        <taxon>Pseudomonadati</taxon>
        <taxon>Myxococcota</taxon>
        <taxon>Polyangia</taxon>
        <taxon>Nannocystales</taxon>
        <taxon>Nannocystaceae</taxon>
        <taxon>Enhygromyxa</taxon>
    </lineage>
</organism>
<feature type="signal peptide" evidence="2">
    <location>
        <begin position="1"/>
        <end position="25"/>
    </location>
</feature>
<keyword evidence="2" id="KW-0732">Signal</keyword>
<proteinExistence type="predicted"/>
<name>A0A2S9YMJ7_9BACT</name>
<feature type="compositionally biased region" description="Basic and acidic residues" evidence="1">
    <location>
        <begin position="129"/>
        <end position="139"/>
    </location>
</feature>
<evidence type="ECO:0000313" key="3">
    <source>
        <dbReference type="EMBL" id="PRQ06313.1"/>
    </source>
</evidence>
<dbReference type="EMBL" id="PVNL01000077">
    <property type="protein sequence ID" value="PRQ06313.1"/>
    <property type="molecule type" value="Genomic_DNA"/>
</dbReference>
<evidence type="ECO:0000256" key="2">
    <source>
        <dbReference type="SAM" id="SignalP"/>
    </source>
</evidence>
<evidence type="ECO:0000313" key="4">
    <source>
        <dbReference type="Proteomes" id="UP000238823"/>
    </source>
</evidence>
<sequence length="355" mass="37550">MLPRECVITKLLVAALLASAPAAHDLQVRWAGAPECQGGQRMIERLEVLAPELSVARAETSALVTATVIIERDPRRQWSVRLELDGPLGVERRTFVAESCAVAIDATALVLAVAIDPVAVAARINEEAHAPEPRPKPEPEPQFEPAPPLPARSEGPDAPAVAVEDEWDPGTLVISDARADRPPEQSGRVRFGIAALAGGGYGPMQAGSATVMGRLAVIGQRWRVELRGAWLPPLRPPLNDRGRARVDGFTVGALGCNLFHAGPVEFPLCAGIEAGAVRARALEPIQNPEMATQPIVEVVLGPGLSWAPTERVALGLEVQALIPFVFGGFALDNQTALDTAPVGIRALAGVEIRLP</sequence>
<gene>
    <name evidence="3" type="ORF">ENSA7_39900</name>
</gene>
<evidence type="ECO:0000256" key="1">
    <source>
        <dbReference type="SAM" id="MobiDB-lite"/>
    </source>
</evidence>
<feature type="chain" id="PRO_5015703654" evidence="2">
    <location>
        <begin position="26"/>
        <end position="355"/>
    </location>
</feature>
<feature type="compositionally biased region" description="Pro residues" evidence="1">
    <location>
        <begin position="140"/>
        <end position="150"/>
    </location>
</feature>
<feature type="region of interest" description="Disordered" evidence="1">
    <location>
        <begin position="129"/>
        <end position="161"/>
    </location>
</feature>